<dbReference type="InterPro" id="IPR026444">
    <property type="entry name" value="Secre_tail"/>
</dbReference>
<gene>
    <name evidence="2" type="ORF">SAMN04487996_107299</name>
</gene>
<accession>A0A1G7GM08</accession>
<dbReference type="AlphaFoldDB" id="A0A1G7GM08"/>
<protein>
    <submittedName>
        <fullName evidence="2">Por secretion system C-terminal sorting domain-containing protein</fullName>
    </submittedName>
</protein>
<dbReference type="Pfam" id="PF17963">
    <property type="entry name" value="Big_9"/>
    <property type="match status" value="1"/>
</dbReference>
<organism evidence="2 3">
    <name type="scientific">Dyadobacter soli</name>
    <dbReference type="NCBI Taxonomy" id="659014"/>
    <lineage>
        <taxon>Bacteria</taxon>
        <taxon>Pseudomonadati</taxon>
        <taxon>Bacteroidota</taxon>
        <taxon>Cytophagia</taxon>
        <taxon>Cytophagales</taxon>
        <taxon>Spirosomataceae</taxon>
        <taxon>Dyadobacter</taxon>
    </lineage>
</organism>
<name>A0A1G7GM08_9BACT</name>
<proteinExistence type="predicted"/>
<reference evidence="3" key="1">
    <citation type="submission" date="2016-10" db="EMBL/GenBank/DDBJ databases">
        <authorList>
            <person name="Varghese N."/>
            <person name="Submissions S."/>
        </authorList>
    </citation>
    <scope>NUCLEOTIDE SEQUENCE [LARGE SCALE GENOMIC DNA]</scope>
    <source>
        <strain evidence="3">DSM 25329</strain>
    </source>
</reference>
<feature type="signal peptide" evidence="1">
    <location>
        <begin position="1"/>
        <end position="21"/>
    </location>
</feature>
<evidence type="ECO:0000313" key="2">
    <source>
        <dbReference type="EMBL" id="SDE89141.1"/>
    </source>
</evidence>
<keyword evidence="1" id="KW-0732">Signal</keyword>
<feature type="chain" id="PRO_5011449385" evidence="1">
    <location>
        <begin position="22"/>
        <end position="1093"/>
    </location>
</feature>
<dbReference type="Proteomes" id="UP000198748">
    <property type="component" value="Unassembled WGS sequence"/>
</dbReference>
<dbReference type="STRING" id="659014.SAMN04487996_107299"/>
<dbReference type="EMBL" id="FNAN01000007">
    <property type="protein sequence ID" value="SDE89141.1"/>
    <property type="molecule type" value="Genomic_DNA"/>
</dbReference>
<evidence type="ECO:0000313" key="3">
    <source>
        <dbReference type="Proteomes" id="UP000198748"/>
    </source>
</evidence>
<dbReference type="NCBIfam" id="TIGR04183">
    <property type="entry name" value="Por_Secre_tail"/>
    <property type="match status" value="1"/>
</dbReference>
<evidence type="ECO:0000256" key="1">
    <source>
        <dbReference type="SAM" id="SignalP"/>
    </source>
</evidence>
<dbReference type="RefSeq" id="WP_176884990.1">
    <property type="nucleotide sequence ID" value="NZ_FNAN01000007.1"/>
</dbReference>
<keyword evidence="3" id="KW-1185">Reference proteome</keyword>
<sequence length="1093" mass="114902">MKKFLLLTLTLCTGLSLNAHSAFSRSLTSSLSANARVVGEPVANDDISENNTSGNAVLVQILANDFSSIGQVFPPMVTVDIDALLPGNQSFLSVIGEGTWIYEPIAGLLTFVPAPGFTGDPTAITYTLTENLTTLSDQATVTVRYRNTPVATNDIASFTPGSPVTFAILSNDILVGGAAPAPANVIVDIDPVQPGISMVLPVAGEGAWTYDPLTGILSFGPLPGFEGAPSSITYTITDVENRVSAPAIVTANFASKPVANDDASNNNIVGIPVTILILDNDLGTNGLPVVPLSVNVDFDPVLPGAQQLLLVPGEGIWNYTPLGQLIFSPEFGFIGDPTPIVYTLTDLFTSQSDEATVTIDYLNNPIANNDIAGSSTPGASVTIAILNNDLLVNGTTPFPGIVTVDIDAVTPGAQSLLIVPAEGSWTYDAVTGILTFSPLPGFSTFPSPITYTFAMGANSVSNPATVTVEEQVGPKANDDISINNAPGGTVLVPILANDLTASGGPALPPFISVDLDASFPGTQPTLVVLGEGIWGFDPLLPFLTFTPELGFTRDPTPLIYTLTELPSGLSDQATVTVTYQKMLTANNDVSANVAGTPALISILNNDMLSNGAVPTPGDVTVDIDPVMPGTQSGLTVSGQGAWSYNPATGILTFTPEAGFATAPTPISYTLTDIANTVSAPAMVTVTYATKPVATDDFSNLNLPGSPVSMLILNNDQLSIGPALPLMATVDIDVATPGNQLALIVPGEGTWTFDGIFILTFVPEFGVTNDPTPITYTLTENATGLSDQATVTIQYFSPPLAQAQDIAIPTPTVGAIIALDGQNGRPVPMSGTDLQDGNMGAGFTFIVTDIGGFNGNTLLYNSLPILSSPFIIPSYDPSLLAVQFTGIGSTELSFSYQVVDQQELMSPAATYKLSWEPPLPVTLISFNAKAEEKGVMLSWATSEESNSDYFEIQRSGDGTHWQTLNEIPAAGLSSTVRHYTFRDEYPLAGQNLFRLKMVDTDKSYTYSQLRSVRMKGGEQITMSPNPVSDILTVDLPAWKDVSALTIVDQSGRKRGSIEPAAKAMVDMRKLESGIYLVVVSYLDGTSYSKRILVK</sequence>